<gene>
    <name evidence="3" type="ORF">E1163_29390</name>
</gene>
<sequence>MKRIYRLIFFSLFCLTAITHNTYSIGTYDNFHESWYFSSFVVGNLGGGGSVQATIDNDILTISFNASFIESEVQTGPIQFINSQPALPDMHLGYILQGVVNTQANYRVHIENGYLSIEHTGSSPAPVITRFNVVFDVDLAKLNCAAQIPNSQISMTNVSCASAQLNAAGSPSSGTEWYWVSRNNLRSKENKGTTFKIYSNGDYFLRSYDVSAACWSTESLTFSATLQNNTTNLPTAETGSMNYVERQGSLIKETSEDSFNDYCVNLRNSNITYFDGLGREVQEVIRGGSPLRRDLVTATDYDANGRVAKRYLSYSHFSNDGKYKANYVDAQREFYLTAGNHANDPYPFAETVYEASPLNRVLTQGAAGREWQPYISDLSLEGLNVYFDWDELLVNPEYGGGGVRVTVLGGVLTVNFDAGFVYRSLKIGQIGFLHGDMPDMSLGSLEKETYYAYIKDGYLCIGVGMGAEPIDGLRVKFTKDLSGYGTISANPHTVKFAYHVNELSDEVKIWKVGLHSELPETPGNYLAGSLTKNISIDEAGNQTQEYTDKRGHIILKRAQVHSADSTVELWADTYYIYDDMGNLRFVLPPEASKKLNSGAALDDDFLADYAFTYRYDARNRAAGKRVPGAGWVYMVYDVRDRAVLTQDGNQRDPNSTIGREWRFTKYDQLNRPILTGIYTHSNAIGQKDMQDFVNGRVGDEDAYFETTGTAKHGYTDLAFPRGVAADDYLTVTYYDGYGFKTLSDFGASYNYDKNQLGSYTTSQGTHTFPDIEFDKVKGMITGTKTKVLDDNNTWLSSVTYYDERYRVIQTVTENYSGGIDRFSTLYNFPGWIVATCNMYSKGDNYIGIKKRYTYDHSGRLINGFHEIIKNGTPQGEIFLAANRYNALGQLIEKNLHLEDNMPHQSIDYRYNIRGWLQTINNSRLTTQEDGNAKPDLFGMELIYNNPLNGVQNEL</sequence>
<evidence type="ECO:0000256" key="1">
    <source>
        <dbReference type="SAM" id="SignalP"/>
    </source>
</evidence>
<evidence type="ECO:0000313" key="3">
    <source>
        <dbReference type="EMBL" id="MTI29111.1"/>
    </source>
</evidence>
<keyword evidence="4" id="KW-1185">Reference proteome</keyword>
<dbReference type="RefSeq" id="WP_155177284.1">
    <property type="nucleotide sequence ID" value="NZ_BAAAFL010000010.1"/>
</dbReference>
<dbReference type="Proteomes" id="UP000798808">
    <property type="component" value="Unassembled WGS sequence"/>
</dbReference>
<feature type="domain" description="DUF6443" evidence="2">
    <location>
        <begin position="266"/>
        <end position="373"/>
    </location>
</feature>
<dbReference type="EMBL" id="SMLW01000678">
    <property type="protein sequence ID" value="MTI29111.1"/>
    <property type="molecule type" value="Genomic_DNA"/>
</dbReference>
<comment type="caution">
    <text evidence="3">The sequence shown here is derived from an EMBL/GenBank/DDBJ whole genome shotgun (WGS) entry which is preliminary data.</text>
</comment>
<evidence type="ECO:0000259" key="2">
    <source>
        <dbReference type="Pfam" id="PF20041"/>
    </source>
</evidence>
<accession>A0ABW9RZ97</accession>
<reference evidence="3 4" key="1">
    <citation type="submission" date="2019-02" db="EMBL/GenBank/DDBJ databases">
        <authorList>
            <person name="Goldberg S.R."/>
            <person name="Haltli B.A."/>
            <person name="Correa H."/>
            <person name="Russell K.G."/>
        </authorList>
    </citation>
    <scope>NUCLEOTIDE SEQUENCE [LARGE SCALE GENOMIC DNA]</scope>
    <source>
        <strain evidence="3 4">JCM 16186</strain>
    </source>
</reference>
<evidence type="ECO:0000313" key="4">
    <source>
        <dbReference type="Proteomes" id="UP000798808"/>
    </source>
</evidence>
<dbReference type="Gene3D" id="2.180.10.10">
    <property type="entry name" value="RHS repeat-associated core"/>
    <property type="match status" value="1"/>
</dbReference>
<organism evidence="3 4">
    <name type="scientific">Fulvivirga kasyanovii</name>
    <dbReference type="NCBI Taxonomy" id="396812"/>
    <lineage>
        <taxon>Bacteria</taxon>
        <taxon>Pseudomonadati</taxon>
        <taxon>Bacteroidota</taxon>
        <taxon>Cytophagia</taxon>
        <taxon>Cytophagales</taxon>
        <taxon>Fulvivirgaceae</taxon>
        <taxon>Fulvivirga</taxon>
    </lineage>
</organism>
<proteinExistence type="predicted"/>
<protein>
    <recommendedName>
        <fullName evidence="2">DUF6443 domain-containing protein</fullName>
    </recommendedName>
</protein>
<name>A0ABW9RZ97_9BACT</name>
<keyword evidence="1" id="KW-0732">Signal</keyword>
<dbReference type="InterPro" id="IPR045619">
    <property type="entry name" value="DUF6443"/>
</dbReference>
<feature type="signal peptide" evidence="1">
    <location>
        <begin position="1"/>
        <end position="19"/>
    </location>
</feature>
<dbReference type="Pfam" id="PF20041">
    <property type="entry name" value="DUF6443"/>
    <property type="match status" value="1"/>
</dbReference>
<feature type="chain" id="PRO_5045460342" description="DUF6443 domain-containing protein" evidence="1">
    <location>
        <begin position="20"/>
        <end position="954"/>
    </location>
</feature>